<evidence type="ECO:0000313" key="3">
    <source>
        <dbReference type="EMBL" id="SCF31087.1"/>
    </source>
</evidence>
<dbReference type="EMBL" id="LT607413">
    <property type="protein sequence ID" value="SCF31087.1"/>
    <property type="molecule type" value="Genomic_DNA"/>
</dbReference>
<keyword evidence="2" id="KW-0472">Membrane</keyword>
<feature type="compositionally biased region" description="Low complexity" evidence="1">
    <location>
        <begin position="161"/>
        <end position="175"/>
    </location>
</feature>
<feature type="compositionally biased region" description="Pro residues" evidence="1">
    <location>
        <begin position="242"/>
        <end position="253"/>
    </location>
</feature>
<organism evidence="3 4">
    <name type="scientific">Micromonospora echinospora</name>
    <name type="common">Micromonospora purpurea</name>
    <dbReference type="NCBI Taxonomy" id="1877"/>
    <lineage>
        <taxon>Bacteria</taxon>
        <taxon>Bacillati</taxon>
        <taxon>Actinomycetota</taxon>
        <taxon>Actinomycetes</taxon>
        <taxon>Micromonosporales</taxon>
        <taxon>Micromonosporaceae</taxon>
        <taxon>Micromonospora</taxon>
    </lineage>
</organism>
<feature type="compositionally biased region" description="Basic residues" evidence="1">
    <location>
        <begin position="1"/>
        <end position="13"/>
    </location>
</feature>
<feature type="region of interest" description="Disordered" evidence="1">
    <location>
        <begin position="101"/>
        <end position="120"/>
    </location>
</feature>
<dbReference type="Proteomes" id="UP000198253">
    <property type="component" value="Chromosome I"/>
</dbReference>
<name>A0A1C4ZDL9_MICEC</name>
<feature type="compositionally biased region" description="Low complexity" evidence="1">
    <location>
        <begin position="342"/>
        <end position="358"/>
    </location>
</feature>
<gene>
    <name evidence="3" type="ORF">GA0070618_5112</name>
</gene>
<sequence>MCGRSRRKGRPPLRRAAITSPSAPSQGRHAPSGSTGWIRLARAAVLVVTGVGAALLAVAISAAPARAETGEAGGEPGRLAEVVTHVRQLGRGEILAVPSREPAAAPAGIPLRAGRPAVDDRKRLPVAPARSAPTSPAIGETPLSRRSDRETGTRPRPEPVVPRIVSRILPSRAAPPAEPPVAPVDGPVRPPVSAPPATPDGAAPTPVTTRPRPPVPVAPPRPAPDGGPAGPVDGPAVSAPEPASPPGRIPLPPRLVGVLDGALRPILDLLTDVLGGVLAPILDLPGGGGDPPLPPGSPPPAAPVPAPVPDAPVPVPVPVPDSPTDGPPVTGPLVQPPWVHNGVSGPSGPAGSGESWSPLWVPGSGSGHRMVPAAPTLDSGSASGDSSDVPVAPGDDRVSGDSGPRAGASLPPEASHPDRTVRHALAEVPPAPARGRSPTVAARPG</sequence>
<feature type="compositionally biased region" description="Low complexity" evidence="1">
    <location>
        <begin position="226"/>
        <end position="241"/>
    </location>
</feature>
<feature type="compositionally biased region" description="Low complexity" evidence="1">
    <location>
        <begin position="378"/>
        <end position="388"/>
    </location>
</feature>
<evidence type="ECO:0000256" key="2">
    <source>
        <dbReference type="SAM" id="Phobius"/>
    </source>
</evidence>
<feature type="compositionally biased region" description="Basic and acidic residues" evidence="1">
    <location>
        <begin position="143"/>
        <end position="157"/>
    </location>
</feature>
<feature type="compositionally biased region" description="Pro residues" evidence="1">
    <location>
        <begin position="176"/>
        <end position="198"/>
    </location>
</feature>
<keyword evidence="2" id="KW-1133">Transmembrane helix</keyword>
<dbReference type="AlphaFoldDB" id="A0A1C4ZDL9"/>
<feature type="region of interest" description="Disordered" evidence="1">
    <location>
        <begin position="125"/>
        <end position="255"/>
    </location>
</feature>
<feature type="compositionally biased region" description="Pro residues" evidence="1">
    <location>
        <begin position="291"/>
        <end position="330"/>
    </location>
</feature>
<feature type="region of interest" description="Disordered" evidence="1">
    <location>
        <begin position="1"/>
        <end position="33"/>
    </location>
</feature>
<dbReference type="OrthoDB" id="10020942at2"/>
<feature type="compositionally biased region" description="Pro residues" evidence="1">
    <location>
        <begin position="211"/>
        <end position="225"/>
    </location>
</feature>
<proteinExistence type="predicted"/>
<protein>
    <submittedName>
        <fullName evidence="3">Uncharacterized protein</fullName>
    </submittedName>
</protein>
<feature type="compositionally biased region" description="Basic and acidic residues" evidence="1">
    <location>
        <begin position="415"/>
        <end position="425"/>
    </location>
</feature>
<keyword evidence="2" id="KW-0812">Transmembrane</keyword>
<reference evidence="4" key="1">
    <citation type="submission" date="2016-06" db="EMBL/GenBank/DDBJ databases">
        <authorList>
            <person name="Varghese N."/>
            <person name="Submissions Spin"/>
        </authorList>
    </citation>
    <scope>NUCLEOTIDE SEQUENCE [LARGE SCALE GENOMIC DNA]</scope>
    <source>
        <strain evidence="4">DSM 43816</strain>
    </source>
</reference>
<accession>A0A1C4ZDL9</accession>
<evidence type="ECO:0000256" key="1">
    <source>
        <dbReference type="SAM" id="MobiDB-lite"/>
    </source>
</evidence>
<dbReference type="InParanoid" id="A0A1C4ZDL9"/>
<feature type="transmembrane region" description="Helical" evidence="2">
    <location>
        <begin position="43"/>
        <end position="63"/>
    </location>
</feature>
<dbReference type="RefSeq" id="WP_143740304.1">
    <property type="nucleotide sequence ID" value="NZ_LT607413.1"/>
</dbReference>
<keyword evidence="4" id="KW-1185">Reference proteome</keyword>
<feature type="compositionally biased region" description="Low complexity" evidence="1">
    <location>
        <begin position="199"/>
        <end position="210"/>
    </location>
</feature>
<evidence type="ECO:0000313" key="4">
    <source>
        <dbReference type="Proteomes" id="UP000198253"/>
    </source>
</evidence>
<feature type="region of interest" description="Disordered" evidence="1">
    <location>
        <begin position="279"/>
        <end position="445"/>
    </location>
</feature>
<dbReference type="PRINTS" id="PR01217">
    <property type="entry name" value="PRICHEXTENSN"/>
</dbReference>